<dbReference type="AlphaFoldDB" id="A6INH7"/>
<evidence type="ECO:0000313" key="1">
    <source>
        <dbReference type="EMBL" id="EDL99233.1"/>
    </source>
</evidence>
<reference evidence="1 2" key="1">
    <citation type="submission" date="2005-09" db="EMBL/GenBank/DDBJ databases">
        <authorList>
            <person name="Mural R.J."/>
            <person name="Li P.W."/>
            <person name="Adams M.D."/>
            <person name="Amanatides P.G."/>
            <person name="Baden-Tillson H."/>
            <person name="Barnstead M."/>
            <person name="Chin S.H."/>
            <person name="Dew I."/>
            <person name="Evans C.A."/>
            <person name="Ferriera S."/>
            <person name="Flanigan M."/>
            <person name="Fosler C."/>
            <person name="Glodek A."/>
            <person name="Gu Z."/>
            <person name="Holt R.A."/>
            <person name="Jennings D."/>
            <person name="Kraft C.L."/>
            <person name="Lu F."/>
            <person name="Nguyen T."/>
            <person name="Nusskern D.R."/>
            <person name="Pfannkoch C.M."/>
            <person name="Sitter C."/>
            <person name="Sutton G.G."/>
            <person name="Venter J.C."/>
            <person name="Wang Z."/>
            <person name="Woodage T."/>
            <person name="Zheng X.H."/>
            <person name="Zhong F."/>
        </authorList>
    </citation>
    <scope>NUCLEOTIDE SEQUENCE [LARGE SCALE GENOMIC DNA]</scope>
    <source>
        <strain>BN</strain>
        <strain evidence="2">Sprague-Dawley</strain>
    </source>
</reference>
<dbReference type="EMBL" id="CH473965">
    <property type="protein sequence ID" value="EDL99233.1"/>
    <property type="molecule type" value="Genomic_DNA"/>
</dbReference>
<evidence type="ECO:0000313" key="2">
    <source>
        <dbReference type="Proteomes" id="UP000234681"/>
    </source>
</evidence>
<evidence type="ECO:0000313" key="3">
    <source>
        <dbReference type="RGD" id="621142"/>
    </source>
</evidence>
<proteinExistence type="predicted"/>
<name>A6INH7_RAT</name>
<accession>A6INH7</accession>
<organism evidence="1 2">
    <name type="scientific">Rattus norvegicus</name>
    <name type="common">Rat</name>
    <dbReference type="NCBI Taxonomy" id="10116"/>
    <lineage>
        <taxon>Eukaryota</taxon>
        <taxon>Metazoa</taxon>
        <taxon>Chordata</taxon>
        <taxon>Craniata</taxon>
        <taxon>Vertebrata</taxon>
        <taxon>Euteleostomi</taxon>
        <taxon>Mammalia</taxon>
        <taxon>Eutheria</taxon>
        <taxon>Euarchontoglires</taxon>
        <taxon>Glires</taxon>
        <taxon>Rodentia</taxon>
        <taxon>Myomorpha</taxon>
        <taxon>Muroidea</taxon>
        <taxon>Muridae</taxon>
        <taxon>Murinae</taxon>
        <taxon>Rattus</taxon>
    </lineage>
</organism>
<dbReference type="Proteomes" id="UP000234681">
    <property type="component" value="Chromosome 9"/>
</dbReference>
<gene>
    <name evidence="1 3" type="primary">Tsga10</name>
    <name evidence="1" type="ORF">rCG_22537</name>
</gene>
<sequence length="35" mass="4033">MYANEMHMVLSIHTVIVSVKSAYFTTEHCFVNCPE</sequence>
<dbReference type="RGD" id="621142">
    <property type="gene designation" value="Tsga10"/>
</dbReference>
<protein>
    <submittedName>
        <fullName evidence="1">Testis specific 10, isoform CRA_e</fullName>
    </submittedName>
</protein>